<dbReference type="GO" id="GO:0005506">
    <property type="term" value="F:iron ion binding"/>
    <property type="evidence" value="ECO:0007669"/>
    <property type="project" value="InterPro"/>
</dbReference>
<dbReference type="InterPro" id="IPR050476">
    <property type="entry name" value="Insect_CytP450_Detox"/>
</dbReference>
<dbReference type="InterPro" id="IPR001128">
    <property type="entry name" value="Cyt_P450"/>
</dbReference>
<evidence type="ECO:0000256" key="9">
    <source>
        <dbReference type="ARBA" id="ARBA00022848"/>
    </source>
</evidence>
<evidence type="ECO:0000256" key="14">
    <source>
        <dbReference type="ARBA" id="ARBA00047827"/>
    </source>
</evidence>
<protein>
    <recommendedName>
        <fullName evidence="5">unspecific monooxygenase</fullName>
        <ecNumber evidence="5">1.14.14.1</ecNumber>
    </recommendedName>
</protein>
<evidence type="ECO:0000256" key="2">
    <source>
        <dbReference type="ARBA" id="ARBA00004174"/>
    </source>
</evidence>
<keyword evidence="9" id="KW-0492">Microsome</keyword>
<dbReference type="SUPFAM" id="SSF48264">
    <property type="entry name" value="Cytochrome P450"/>
    <property type="match status" value="1"/>
</dbReference>
<evidence type="ECO:0000256" key="1">
    <source>
        <dbReference type="ARBA" id="ARBA00001971"/>
    </source>
</evidence>
<feature type="binding site" description="axial binding residue" evidence="15">
    <location>
        <position position="454"/>
    </location>
    <ligand>
        <name>heme</name>
        <dbReference type="ChEBI" id="CHEBI:30413"/>
    </ligand>
    <ligandPart>
        <name>Fe</name>
        <dbReference type="ChEBI" id="CHEBI:18248"/>
    </ligandPart>
</feature>
<dbReference type="EMBL" id="OV170221">
    <property type="protein sequence ID" value="CAH0714072.1"/>
    <property type="molecule type" value="Genomic_DNA"/>
</dbReference>
<evidence type="ECO:0000256" key="12">
    <source>
        <dbReference type="ARBA" id="ARBA00023033"/>
    </source>
</evidence>
<sequence length="511" mass="59757">MFVEFFILLIVYLVYYTLTKKQDYWKKRKVPYVKPKLLFGNYRGYILQKQYGPQITSDICKQYPEEPYIGSFFGTEPALIIQDPNLIKLVMTKEFYYFNGREITNYAHKEILTQSLNFAGGDDWKILRLNMSPLFTSSKLKSMFPLIIKSASELKEYLHMETKLSQKVNVRNLLARYTMDCVISCTFGINANTMKRDVSNNPFVIMGNLIFDTSISRGLKMVCRTMWPTLFYGFGYKLFDEQVSKFFSGLFAEACKGRLEDRNQRNDFIDMILQWKKNNYISSESLSNPRASEKKISRLEVTDDLLVGQSLALFGAGYETTSTTVTFLLYELAKDQQIQSRLIEEVDTYFQKHDSIDYECVNELPYLEACIDETLRLYPVVGILTREVMDDYTLPTGLHLEKEMRIHIPIYHIHRNPKNFPQPDIYRPERFLGEERKMIKPFTFMPFGEGPRICIGLRFTKMMMHAGLLTIFKNFKVELAEDTPLKFNFKPTSMVTQADSDIQLKFIPRNL</sequence>
<evidence type="ECO:0000256" key="5">
    <source>
        <dbReference type="ARBA" id="ARBA00012109"/>
    </source>
</evidence>
<dbReference type="FunFam" id="1.10.630.10:FF:000042">
    <property type="entry name" value="Cytochrome P450"/>
    <property type="match status" value="1"/>
</dbReference>
<keyword evidence="6 15" id="KW-0349">Heme</keyword>
<comment type="similarity">
    <text evidence="4 16">Belongs to the cytochrome P450 family.</text>
</comment>
<comment type="subcellular location">
    <subcellularLocation>
        <location evidence="3">Endoplasmic reticulum membrane</location>
        <topology evidence="3">Peripheral membrane protein</topology>
    </subcellularLocation>
    <subcellularLocation>
        <location evidence="2">Microsome membrane</location>
        <topology evidence="2">Peripheral membrane protein</topology>
    </subcellularLocation>
</comment>
<reference evidence="17" key="1">
    <citation type="submission" date="2021-12" db="EMBL/GenBank/DDBJ databases">
        <authorList>
            <person name="Martin H S."/>
        </authorList>
    </citation>
    <scope>NUCLEOTIDE SEQUENCE</scope>
</reference>
<keyword evidence="18" id="KW-1185">Reference proteome</keyword>
<keyword evidence="8" id="KW-0256">Endoplasmic reticulum</keyword>
<dbReference type="PRINTS" id="PR00463">
    <property type="entry name" value="EP450I"/>
</dbReference>
<dbReference type="InterPro" id="IPR036396">
    <property type="entry name" value="Cyt_P450_sf"/>
</dbReference>
<name>A0A8J9VMC6_9NEOP</name>
<evidence type="ECO:0000256" key="7">
    <source>
        <dbReference type="ARBA" id="ARBA00022723"/>
    </source>
</evidence>
<dbReference type="Proteomes" id="UP000838878">
    <property type="component" value="Chromosome 1"/>
</dbReference>
<comment type="catalytic activity">
    <reaction evidence="14">
        <text>an organic molecule + reduced [NADPH--hemoprotein reductase] + O2 = an alcohol + oxidized [NADPH--hemoprotein reductase] + H2O + H(+)</text>
        <dbReference type="Rhea" id="RHEA:17149"/>
        <dbReference type="Rhea" id="RHEA-COMP:11964"/>
        <dbReference type="Rhea" id="RHEA-COMP:11965"/>
        <dbReference type="ChEBI" id="CHEBI:15377"/>
        <dbReference type="ChEBI" id="CHEBI:15378"/>
        <dbReference type="ChEBI" id="CHEBI:15379"/>
        <dbReference type="ChEBI" id="CHEBI:30879"/>
        <dbReference type="ChEBI" id="CHEBI:57618"/>
        <dbReference type="ChEBI" id="CHEBI:58210"/>
        <dbReference type="ChEBI" id="CHEBI:142491"/>
        <dbReference type="EC" id="1.14.14.1"/>
    </reaction>
</comment>
<keyword evidence="7 15" id="KW-0479">Metal-binding</keyword>
<dbReference type="PANTHER" id="PTHR24292:SF45">
    <property type="entry name" value="CYTOCHROME P450 6G1-RELATED"/>
    <property type="match status" value="1"/>
</dbReference>
<comment type="cofactor">
    <cofactor evidence="1 15">
        <name>heme</name>
        <dbReference type="ChEBI" id="CHEBI:30413"/>
    </cofactor>
</comment>
<keyword evidence="10 16" id="KW-0560">Oxidoreductase</keyword>
<dbReference type="CDD" id="cd11056">
    <property type="entry name" value="CYP6-like"/>
    <property type="match status" value="1"/>
</dbReference>
<dbReference type="EC" id="1.14.14.1" evidence="5"/>
<keyword evidence="11 15" id="KW-0408">Iron</keyword>
<dbReference type="InterPro" id="IPR017972">
    <property type="entry name" value="Cyt_P450_CS"/>
</dbReference>
<evidence type="ECO:0000256" key="15">
    <source>
        <dbReference type="PIRSR" id="PIRSR602401-1"/>
    </source>
</evidence>
<keyword evidence="12 16" id="KW-0503">Monooxygenase</keyword>
<evidence type="ECO:0000256" key="13">
    <source>
        <dbReference type="ARBA" id="ARBA00023136"/>
    </source>
</evidence>
<dbReference type="GO" id="GO:0020037">
    <property type="term" value="F:heme binding"/>
    <property type="evidence" value="ECO:0007669"/>
    <property type="project" value="InterPro"/>
</dbReference>
<gene>
    <name evidence="17" type="ORF">BINO364_LOCUS1158</name>
</gene>
<evidence type="ECO:0000313" key="17">
    <source>
        <dbReference type="EMBL" id="CAH0714072.1"/>
    </source>
</evidence>
<dbReference type="Gene3D" id="1.10.630.10">
    <property type="entry name" value="Cytochrome P450"/>
    <property type="match status" value="1"/>
</dbReference>
<evidence type="ECO:0000256" key="11">
    <source>
        <dbReference type="ARBA" id="ARBA00023004"/>
    </source>
</evidence>
<keyword evidence="13" id="KW-0472">Membrane</keyword>
<dbReference type="Pfam" id="PF00067">
    <property type="entry name" value="p450"/>
    <property type="match status" value="1"/>
</dbReference>
<dbReference type="InterPro" id="IPR002401">
    <property type="entry name" value="Cyt_P450_E_grp-I"/>
</dbReference>
<evidence type="ECO:0000256" key="16">
    <source>
        <dbReference type="RuleBase" id="RU000461"/>
    </source>
</evidence>
<evidence type="ECO:0000256" key="6">
    <source>
        <dbReference type="ARBA" id="ARBA00022617"/>
    </source>
</evidence>
<evidence type="ECO:0000256" key="10">
    <source>
        <dbReference type="ARBA" id="ARBA00023002"/>
    </source>
</evidence>
<dbReference type="PRINTS" id="PR00385">
    <property type="entry name" value="P450"/>
</dbReference>
<evidence type="ECO:0000256" key="8">
    <source>
        <dbReference type="ARBA" id="ARBA00022824"/>
    </source>
</evidence>
<feature type="non-terminal residue" evidence="17">
    <location>
        <position position="511"/>
    </location>
</feature>
<dbReference type="PROSITE" id="PS00086">
    <property type="entry name" value="CYTOCHROME_P450"/>
    <property type="match status" value="1"/>
</dbReference>
<dbReference type="AlphaFoldDB" id="A0A8J9VMC6"/>
<dbReference type="PANTHER" id="PTHR24292">
    <property type="entry name" value="CYTOCHROME P450"/>
    <property type="match status" value="1"/>
</dbReference>
<evidence type="ECO:0000313" key="18">
    <source>
        <dbReference type="Proteomes" id="UP000838878"/>
    </source>
</evidence>
<dbReference type="GO" id="GO:0016712">
    <property type="term" value="F:oxidoreductase activity, acting on paired donors, with incorporation or reduction of molecular oxygen, reduced flavin or flavoprotein as one donor, and incorporation of one atom of oxygen"/>
    <property type="evidence" value="ECO:0007669"/>
    <property type="project" value="UniProtKB-EC"/>
</dbReference>
<evidence type="ECO:0000256" key="4">
    <source>
        <dbReference type="ARBA" id="ARBA00010617"/>
    </source>
</evidence>
<proteinExistence type="inferred from homology"/>
<evidence type="ECO:0000256" key="3">
    <source>
        <dbReference type="ARBA" id="ARBA00004406"/>
    </source>
</evidence>
<accession>A0A8J9VMC6</accession>
<dbReference type="OrthoDB" id="2789670at2759"/>
<organism evidence="17 18">
    <name type="scientific">Brenthis ino</name>
    <name type="common">lesser marbled fritillary</name>
    <dbReference type="NCBI Taxonomy" id="405034"/>
    <lineage>
        <taxon>Eukaryota</taxon>
        <taxon>Metazoa</taxon>
        <taxon>Ecdysozoa</taxon>
        <taxon>Arthropoda</taxon>
        <taxon>Hexapoda</taxon>
        <taxon>Insecta</taxon>
        <taxon>Pterygota</taxon>
        <taxon>Neoptera</taxon>
        <taxon>Endopterygota</taxon>
        <taxon>Lepidoptera</taxon>
        <taxon>Glossata</taxon>
        <taxon>Ditrysia</taxon>
        <taxon>Papilionoidea</taxon>
        <taxon>Nymphalidae</taxon>
        <taxon>Heliconiinae</taxon>
        <taxon>Argynnini</taxon>
        <taxon>Brenthis</taxon>
    </lineage>
</organism>
<dbReference type="GO" id="GO:0005789">
    <property type="term" value="C:endoplasmic reticulum membrane"/>
    <property type="evidence" value="ECO:0007669"/>
    <property type="project" value="UniProtKB-SubCell"/>
</dbReference>